<proteinExistence type="predicted"/>
<dbReference type="PANTHER" id="PTHR34227:SF1">
    <property type="entry name" value="DIMETHYL SULFOXIDE REDUCTASE CHAPERONE-RELATED"/>
    <property type="match status" value="1"/>
</dbReference>
<dbReference type="InterPro" id="IPR020945">
    <property type="entry name" value="DMSO/NO3_reduct_chaperone"/>
</dbReference>
<dbReference type="GeneID" id="37637859"/>
<dbReference type="EMBL" id="CP024047">
    <property type="protein sequence ID" value="AXR77386.1"/>
    <property type="molecule type" value="Genomic_DNA"/>
</dbReference>
<gene>
    <name evidence="2" type="ORF">AArc1_1045</name>
</gene>
<organism evidence="2 3">
    <name type="scientific">Natrarchaeobaculum sulfurireducens</name>
    <dbReference type="NCBI Taxonomy" id="2044521"/>
    <lineage>
        <taxon>Archaea</taxon>
        <taxon>Methanobacteriati</taxon>
        <taxon>Methanobacteriota</taxon>
        <taxon>Stenosarchaea group</taxon>
        <taxon>Halobacteria</taxon>
        <taxon>Halobacteriales</taxon>
        <taxon>Natrialbaceae</taxon>
        <taxon>Natrarchaeobaculum</taxon>
    </lineage>
</organism>
<accession>A0A346PCZ1</accession>
<dbReference type="Gene3D" id="1.10.3480.10">
    <property type="entry name" value="TorD-like"/>
    <property type="match status" value="1"/>
</dbReference>
<dbReference type="InterPro" id="IPR050289">
    <property type="entry name" value="TorD/DmsD_chaperones"/>
</dbReference>
<evidence type="ECO:0000313" key="2">
    <source>
        <dbReference type="EMBL" id="AXR77386.1"/>
    </source>
</evidence>
<name>A0A346PCZ1_9EURY</name>
<keyword evidence="1" id="KW-0143">Chaperone</keyword>
<evidence type="ECO:0000313" key="3">
    <source>
        <dbReference type="Proteomes" id="UP000258707"/>
    </source>
</evidence>
<dbReference type="Pfam" id="PF02613">
    <property type="entry name" value="Nitrate_red_del"/>
    <property type="match status" value="1"/>
</dbReference>
<sequence length="213" mass="23614">MTSTTTAASALEREKRQTLAELYALLAKCFEHPSEAFYEAARTGRFDAEVRTRLERLGVDVEPAPTLEASHGELREAYLRTFEGFDGPAAPPVESVHEPWWDGRERELLAGPAEADAKRRFDVIDAEVPARYPADHLAVLLEYASLVLEAGRDDEYADFHEHHLDWLETFAERVAAIDGASYYQWAAETTARVVADVGDRFVASVDTDGGEGG</sequence>
<dbReference type="PANTHER" id="PTHR34227">
    <property type="entry name" value="CHAPERONE PROTEIN YCDY"/>
    <property type="match status" value="1"/>
</dbReference>
<dbReference type="Proteomes" id="UP000258707">
    <property type="component" value="Chromosome"/>
</dbReference>
<dbReference type="SUPFAM" id="SSF89155">
    <property type="entry name" value="TorD-like"/>
    <property type="match status" value="1"/>
</dbReference>
<dbReference type="RefSeq" id="WP_117363570.1">
    <property type="nucleotide sequence ID" value="NZ_CP024047.1"/>
</dbReference>
<reference evidence="3" key="1">
    <citation type="submission" date="2017-10" db="EMBL/GenBank/DDBJ databases">
        <title>Phenotypic and genomic properties of facultatively anaerobic sulfur-reducing natronoarchaea from hypersaline soda lakes.</title>
        <authorList>
            <person name="Sorokin D.Y."/>
            <person name="Kublanov I.V."/>
            <person name="Roman P."/>
            <person name="Sinninghe Damste J.S."/>
            <person name="Golyshin P.N."/>
            <person name="Rojo D."/>
            <person name="Ciordia S."/>
            <person name="Mena Md.C."/>
            <person name="Ferrer M."/>
            <person name="Messina E."/>
            <person name="Smedile F."/>
            <person name="La Spada G."/>
            <person name="La Cono V."/>
            <person name="Yakimov M.M."/>
        </authorList>
    </citation>
    <scope>NUCLEOTIDE SEQUENCE [LARGE SCALE GENOMIC DNA]</scope>
    <source>
        <strain evidence="3">AArc1</strain>
    </source>
</reference>
<dbReference type="AlphaFoldDB" id="A0A346PCZ1"/>
<dbReference type="KEGG" id="nan:AArc1_1045"/>
<dbReference type="InterPro" id="IPR036411">
    <property type="entry name" value="TorD-like_sf"/>
</dbReference>
<protein>
    <submittedName>
        <fullName evidence="2">Putative component of anaerobic dehydrogenase</fullName>
    </submittedName>
</protein>
<evidence type="ECO:0000256" key="1">
    <source>
        <dbReference type="ARBA" id="ARBA00023186"/>
    </source>
</evidence>